<gene>
    <name evidence="2" type="ORF">RM530_16200</name>
</gene>
<comment type="caution">
    <text evidence="2">The sequence shown here is derived from an EMBL/GenBank/DDBJ whole genome shotgun (WGS) entry which is preliminary data.</text>
</comment>
<dbReference type="RefSeq" id="WP_311366300.1">
    <property type="nucleotide sequence ID" value="NZ_JAVRIC010000028.1"/>
</dbReference>
<dbReference type="Pfam" id="PF04338">
    <property type="entry name" value="DUF481"/>
    <property type="match status" value="1"/>
</dbReference>
<dbReference type="EMBL" id="JAVRIC010000028">
    <property type="protein sequence ID" value="MDT0498889.1"/>
    <property type="molecule type" value="Genomic_DNA"/>
</dbReference>
<organism evidence="2 3">
    <name type="scientific">Banduia mediterranea</name>
    <dbReference type="NCBI Taxonomy" id="3075609"/>
    <lineage>
        <taxon>Bacteria</taxon>
        <taxon>Pseudomonadati</taxon>
        <taxon>Pseudomonadota</taxon>
        <taxon>Gammaproteobacteria</taxon>
        <taxon>Nevskiales</taxon>
        <taxon>Algiphilaceae</taxon>
        <taxon>Banduia</taxon>
    </lineage>
</organism>
<evidence type="ECO:0000313" key="3">
    <source>
        <dbReference type="Proteomes" id="UP001254608"/>
    </source>
</evidence>
<evidence type="ECO:0000256" key="1">
    <source>
        <dbReference type="SAM" id="SignalP"/>
    </source>
</evidence>
<feature type="signal peptide" evidence="1">
    <location>
        <begin position="1"/>
        <end position="19"/>
    </location>
</feature>
<keyword evidence="3" id="KW-1185">Reference proteome</keyword>
<protein>
    <submittedName>
        <fullName evidence="2">DUF481 domain-containing protein</fullName>
    </submittedName>
</protein>
<keyword evidence="1" id="KW-0732">Signal</keyword>
<evidence type="ECO:0000313" key="2">
    <source>
        <dbReference type="EMBL" id="MDT0498889.1"/>
    </source>
</evidence>
<sequence length="238" mass="26081">MKRIATALILMSGSSVALADGWSGDVTAGLIMTSGNSETTTSNGKLKLAYVTGPWEHSSHLSFTQARDEEETTAERYTVGYKADFSFTDTDYIYFAADWQKDLFASVRERTVETVGYGRRIFNTDAHQLDLEAGAGARQNEYAEPPDSRSDDFVGTTGLDYAWTISPTSKFTQTLLAEYGESNTYTESVSQLKLSIIGNLFAALAFTARHNSVVSEGNEKTDTETSINLSYEFGKADP</sequence>
<dbReference type="InterPro" id="IPR007433">
    <property type="entry name" value="DUF481"/>
</dbReference>
<feature type="chain" id="PRO_5047415284" evidence="1">
    <location>
        <begin position="20"/>
        <end position="238"/>
    </location>
</feature>
<name>A0ABU2WLY3_9GAMM</name>
<proteinExistence type="predicted"/>
<reference evidence="2 3" key="1">
    <citation type="submission" date="2023-09" db="EMBL/GenBank/DDBJ databases">
        <authorList>
            <person name="Rey-Velasco X."/>
        </authorList>
    </citation>
    <scope>NUCLEOTIDE SEQUENCE [LARGE SCALE GENOMIC DNA]</scope>
    <source>
        <strain evidence="2 3">W345</strain>
    </source>
</reference>
<accession>A0ABU2WLY3</accession>
<dbReference type="Proteomes" id="UP001254608">
    <property type="component" value="Unassembled WGS sequence"/>
</dbReference>